<evidence type="ECO:0000313" key="5">
    <source>
        <dbReference type="Proteomes" id="UP000525298"/>
    </source>
</evidence>
<dbReference type="GO" id="GO:0000976">
    <property type="term" value="F:transcription cis-regulatory region binding"/>
    <property type="evidence" value="ECO:0007669"/>
    <property type="project" value="TreeGrafter"/>
</dbReference>
<dbReference type="Gene3D" id="1.10.357.10">
    <property type="entry name" value="Tetracycline Repressor, domain 2"/>
    <property type="match status" value="1"/>
</dbReference>
<dbReference type="AlphaFoldDB" id="A0A7W0CCI2"/>
<evidence type="ECO:0000259" key="3">
    <source>
        <dbReference type="PROSITE" id="PS50977"/>
    </source>
</evidence>
<dbReference type="Gene3D" id="1.10.10.60">
    <property type="entry name" value="Homeodomain-like"/>
    <property type="match status" value="1"/>
</dbReference>
<keyword evidence="5" id="KW-1185">Reference proteome</keyword>
<dbReference type="Pfam" id="PF00440">
    <property type="entry name" value="TetR_N"/>
    <property type="match status" value="1"/>
</dbReference>
<protein>
    <submittedName>
        <fullName evidence="4">TetR/AcrR family fatty acid metabolism transcriptional regulator</fullName>
    </submittedName>
</protein>
<dbReference type="InterPro" id="IPR036271">
    <property type="entry name" value="Tet_transcr_reg_TetR-rel_C_sf"/>
</dbReference>
<name>A0A7W0CCI2_9BACT</name>
<dbReference type="Proteomes" id="UP000525298">
    <property type="component" value="Unassembled WGS sequence"/>
</dbReference>
<organism evidence="4 5">
    <name type="scientific">Desulfosalsimonas propionicica</name>
    <dbReference type="NCBI Taxonomy" id="332175"/>
    <lineage>
        <taxon>Bacteria</taxon>
        <taxon>Pseudomonadati</taxon>
        <taxon>Thermodesulfobacteriota</taxon>
        <taxon>Desulfobacteria</taxon>
        <taxon>Desulfobacterales</taxon>
        <taxon>Desulfosalsimonadaceae</taxon>
        <taxon>Desulfosalsimonas</taxon>
    </lineage>
</organism>
<sequence>MDREQARTGAINSKYHLILDAAIKVFAEQGFHQATISQVAREAGVADGTIYLYFKNKADILSNFFSYRSRQVFDRFRQVVDQADSAEEKLRNLIRLHLSEFQRDRNMAVVFQREALLARYVKDEYIIEVTRMYMDILTEIIRLGQAEGTIRKQLPLGLAKRFILGAVNEVINTWVVTGGEKDMVKMADPLVDFYFDGIGTRSNPEMP</sequence>
<accession>A0A7W0CCI2</accession>
<dbReference type="RefSeq" id="WP_181552848.1">
    <property type="nucleotide sequence ID" value="NZ_JACDUS010000021.1"/>
</dbReference>
<dbReference type="InterPro" id="IPR009057">
    <property type="entry name" value="Homeodomain-like_sf"/>
</dbReference>
<dbReference type="InterPro" id="IPR001647">
    <property type="entry name" value="HTH_TetR"/>
</dbReference>
<comment type="caution">
    <text evidence="4">The sequence shown here is derived from an EMBL/GenBank/DDBJ whole genome shotgun (WGS) entry which is preliminary data.</text>
</comment>
<dbReference type="PROSITE" id="PS01081">
    <property type="entry name" value="HTH_TETR_1"/>
    <property type="match status" value="1"/>
</dbReference>
<dbReference type="PANTHER" id="PTHR30055:SF195">
    <property type="entry name" value="FATTY ACID METABOLISM REGULATOR PROTEIN"/>
    <property type="match status" value="1"/>
</dbReference>
<dbReference type="InterPro" id="IPR050109">
    <property type="entry name" value="HTH-type_TetR-like_transc_reg"/>
</dbReference>
<reference evidence="4 5" key="1">
    <citation type="submission" date="2020-07" db="EMBL/GenBank/DDBJ databases">
        <title>Genomic Encyclopedia of Type Strains, Phase IV (KMG-IV): sequencing the most valuable type-strain genomes for metagenomic binning, comparative biology and taxonomic classification.</title>
        <authorList>
            <person name="Goeker M."/>
        </authorList>
    </citation>
    <scope>NUCLEOTIDE SEQUENCE [LARGE SCALE GENOMIC DNA]</scope>
    <source>
        <strain evidence="4 5">DSM 17721</strain>
    </source>
</reference>
<feature type="DNA-binding region" description="H-T-H motif" evidence="2">
    <location>
        <begin position="35"/>
        <end position="54"/>
    </location>
</feature>
<dbReference type="PRINTS" id="PR00455">
    <property type="entry name" value="HTHTETR"/>
</dbReference>
<dbReference type="EMBL" id="JACDUS010000021">
    <property type="protein sequence ID" value="MBA2883244.1"/>
    <property type="molecule type" value="Genomic_DNA"/>
</dbReference>
<dbReference type="SUPFAM" id="SSF48498">
    <property type="entry name" value="Tetracyclin repressor-like, C-terminal domain"/>
    <property type="match status" value="1"/>
</dbReference>
<evidence type="ECO:0000256" key="1">
    <source>
        <dbReference type="ARBA" id="ARBA00023125"/>
    </source>
</evidence>
<proteinExistence type="predicted"/>
<dbReference type="InterPro" id="IPR023772">
    <property type="entry name" value="DNA-bd_HTH_TetR-type_CS"/>
</dbReference>
<evidence type="ECO:0000256" key="2">
    <source>
        <dbReference type="PROSITE-ProRule" id="PRU00335"/>
    </source>
</evidence>
<dbReference type="Pfam" id="PF08359">
    <property type="entry name" value="TetR_C_4"/>
    <property type="match status" value="1"/>
</dbReference>
<keyword evidence="1 2" id="KW-0238">DNA-binding</keyword>
<dbReference type="PROSITE" id="PS50977">
    <property type="entry name" value="HTH_TETR_2"/>
    <property type="match status" value="1"/>
</dbReference>
<dbReference type="PANTHER" id="PTHR30055">
    <property type="entry name" value="HTH-TYPE TRANSCRIPTIONAL REGULATOR RUTR"/>
    <property type="match status" value="1"/>
</dbReference>
<feature type="domain" description="HTH tetR-type" evidence="3">
    <location>
        <begin position="12"/>
        <end position="72"/>
    </location>
</feature>
<gene>
    <name evidence="4" type="ORF">HNR65_003606</name>
</gene>
<dbReference type="SUPFAM" id="SSF46689">
    <property type="entry name" value="Homeodomain-like"/>
    <property type="match status" value="1"/>
</dbReference>
<dbReference type="InterPro" id="IPR013570">
    <property type="entry name" value="Tscrpt_reg_YsiA_C"/>
</dbReference>
<evidence type="ECO:0000313" key="4">
    <source>
        <dbReference type="EMBL" id="MBA2883244.1"/>
    </source>
</evidence>
<dbReference type="GO" id="GO:0003700">
    <property type="term" value="F:DNA-binding transcription factor activity"/>
    <property type="evidence" value="ECO:0007669"/>
    <property type="project" value="TreeGrafter"/>
</dbReference>